<dbReference type="RefSeq" id="WP_258384251.1">
    <property type="nucleotide sequence ID" value="NZ_CP091430.1"/>
</dbReference>
<evidence type="ECO:0000313" key="4">
    <source>
        <dbReference type="Proteomes" id="UP001057877"/>
    </source>
</evidence>
<feature type="compositionally biased region" description="Polar residues" evidence="1">
    <location>
        <begin position="124"/>
        <end position="135"/>
    </location>
</feature>
<sequence>MATLDGHYLLAETETPNFAVDITEQPVEKGINITDHVQRKARTVGISGFVVGPDAGKVLSYLRNSSDTGRIIKYVGRTAITGLIKDLTTSHTYSVADGYSISFTIIEVRIASPSPAAKLPAPIRSQSAPIINSGTKKSKSKKGKGEKKEKKGKKEKKEKEKTQKVKFKSGSKWA</sequence>
<feature type="region of interest" description="Disordered" evidence="1">
    <location>
        <begin position="116"/>
        <end position="174"/>
    </location>
</feature>
<feature type="compositionally biased region" description="Basic residues" evidence="1">
    <location>
        <begin position="136"/>
        <end position="154"/>
    </location>
</feature>
<gene>
    <name evidence="3" type="ORF">L1F29_22260</name>
</gene>
<dbReference type="Proteomes" id="UP001057877">
    <property type="component" value="Chromosome"/>
</dbReference>
<feature type="compositionally biased region" description="Basic residues" evidence="1">
    <location>
        <begin position="164"/>
        <end position="174"/>
    </location>
</feature>
<evidence type="ECO:0000256" key="1">
    <source>
        <dbReference type="SAM" id="MobiDB-lite"/>
    </source>
</evidence>
<reference evidence="3" key="1">
    <citation type="submission" date="2022-01" db="EMBL/GenBank/DDBJ databases">
        <title>Paenibacillus spongiae sp. nov., isolated from marine sponge.</title>
        <authorList>
            <person name="Li Z."/>
            <person name="Zhang M."/>
        </authorList>
    </citation>
    <scope>NUCLEOTIDE SEQUENCE</scope>
    <source>
        <strain evidence="3">PHS-Z3</strain>
    </source>
</reference>
<keyword evidence="4" id="KW-1185">Reference proteome</keyword>
<protein>
    <recommendedName>
        <fullName evidence="2">Dit-like phage tail protein N-terminal domain-containing protein</fullName>
    </recommendedName>
</protein>
<organism evidence="3 4">
    <name type="scientific">Paenibacillus spongiae</name>
    <dbReference type="NCBI Taxonomy" id="2909671"/>
    <lineage>
        <taxon>Bacteria</taxon>
        <taxon>Bacillati</taxon>
        <taxon>Bacillota</taxon>
        <taxon>Bacilli</taxon>
        <taxon>Bacillales</taxon>
        <taxon>Paenibacillaceae</taxon>
        <taxon>Paenibacillus</taxon>
    </lineage>
</organism>
<accession>A0ABY5S2P6</accession>
<proteinExistence type="predicted"/>
<feature type="domain" description="Dit-like phage tail protein N-terminal" evidence="2">
    <location>
        <begin position="12"/>
        <end position="114"/>
    </location>
</feature>
<dbReference type="EMBL" id="CP091430">
    <property type="protein sequence ID" value="UVI28164.1"/>
    <property type="molecule type" value="Genomic_DNA"/>
</dbReference>
<dbReference type="Pfam" id="PF21821">
    <property type="entry name" value="Dit_like"/>
    <property type="match status" value="1"/>
</dbReference>
<evidence type="ECO:0000313" key="3">
    <source>
        <dbReference type="EMBL" id="UVI28164.1"/>
    </source>
</evidence>
<name>A0ABY5S2P6_9BACL</name>
<dbReference type="InterPro" id="IPR048494">
    <property type="entry name" value="Dit-like_N"/>
</dbReference>
<evidence type="ECO:0000259" key="2">
    <source>
        <dbReference type="Pfam" id="PF21821"/>
    </source>
</evidence>